<reference evidence="2" key="1">
    <citation type="journal article" date="2021" name="Proc. Natl. Acad. Sci. U.S.A.">
        <title>A Catalog of Tens of Thousands of Viruses from Human Metagenomes Reveals Hidden Associations with Chronic Diseases.</title>
        <authorList>
            <person name="Tisza M.J."/>
            <person name="Buck C.B."/>
        </authorList>
    </citation>
    <scope>NUCLEOTIDE SEQUENCE</scope>
    <source>
        <strain evidence="2">CtQkj3</strain>
    </source>
</reference>
<keyword evidence="1" id="KW-1133">Transmembrane helix</keyword>
<dbReference type="EMBL" id="BK015942">
    <property type="protein sequence ID" value="DAF86332.1"/>
    <property type="molecule type" value="Genomic_DNA"/>
</dbReference>
<keyword evidence="1" id="KW-0472">Membrane</keyword>
<evidence type="ECO:0000256" key="1">
    <source>
        <dbReference type="SAM" id="Phobius"/>
    </source>
</evidence>
<keyword evidence="1" id="KW-0812">Transmembrane</keyword>
<feature type="transmembrane region" description="Helical" evidence="1">
    <location>
        <begin position="47"/>
        <end position="64"/>
    </location>
</feature>
<protein>
    <submittedName>
        <fullName evidence="2">NADH-ubiquinone oxidoreductase B12 subunit family</fullName>
    </submittedName>
</protein>
<name>A0A8S5TVV2_9CAUD</name>
<sequence>MRKQIELTAPAAWINSRYYEIQATEPTPVIEEESDDFKVTLKEGIKIGIGAFTVYLIIAMAIIIL</sequence>
<proteinExistence type="predicted"/>
<organism evidence="2">
    <name type="scientific">Siphoviridae sp. ctQkj3</name>
    <dbReference type="NCBI Taxonomy" id="2825495"/>
    <lineage>
        <taxon>Viruses</taxon>
        <taxon>Duplodnaviria</taxon>
        <taxon>Heunggongvirae</taxon>
        <taxon>Uroviricota</taxon>
        <taxon>Caudoviricetes</taxon>
    </lineage>
</organism>
<evidence type="ECO:0000313" key="2">
    <source>
        <dbReference type="EMBL" id="DAF86332.1"/>
    </source>
</evidence>
<accession>A0A8S5TVV2</accession>